<dbReference type="EMBL" id="QRAN01000013">
    <property type="protein sequence ID" value="RLQ21388.1"/>
    <property type="molecule type" value="Genomic_DNA"/>
</dbReference>
<evidence type="ECO:0000256" key="2">
    <source>
        <dbReference type="ARBA" id="ARBA00022692"/>
    </source>
</evidence>
<evidence type="ECO:0000259" key="6">
    <source>
        <dbReference type="Pfam" id="PF00520"/>
    </source>
</evidence>
<dbReference type="GO" id="GO:0001518">
    <property type="term" value="C:voltage-gated sodium channel complex"/>
    <property type="evidence" value="ECO:0007669"/>
    <property type="project" value="TreeGrafter"/>
</dbReference>
<feature type="transmembrane region" description="Helical" evidence="5">
    <location>
        <begin position="79"/>
        <end position="99"/>
    </location>
</feature>
<keyword evidence="2 5" id="KW-0812">Transmembrane</keyword>
<dbReference type="GO" id="GO:0005248">
    <property type="term" value="F:voltage-gated sodium channel activity"/>
    <property type="evidence" value="ECO:0007669"/>
    <property type="project" value="TreeGrafter"/>
</dbReference>
<feature type="transmembrane region" description="Helical" evidence="5">
    <location>
        <begin position="50"/>
        <end position="72"/>
    </location>
</feature>
<accession>A0A3L7DUZ4</accession>
<feature type="domain" description="Ion transport" evidence="6">
    <location>
        <begin position="19"/>
        <end position="237"/>
    </location>
</feature>
<keyword evidence="3 5" id="KW-1133">Transmembrane helix</keyword>
<dbReference type="Pfam" id="PF00520">
    <property type="entry name" value="Ion_trans"/>
    <property type="match status" value="1"/>
</dbReference>
<dbReference type="InterPro" id="IPR043203">
    <property type="entry name" value="VGCC_Ca_Na"/>
</dbReference>
<proteinExistence type="predicted"/>
<comment type="caution">
    <text evidence="7">The sequence shown here is derived from an EMBL/GenBank/DDBJ whole genome shotgun (WGS) entry which is preliminary data.</text>
</comment>
<keyword evidence="8" id="KW-1185">Reference proteome</keyword>
<dbReference type="InterPro" id="IPR027359">
    <property type="entry name" value="Volt_channel_dom_sf"/>
</dbReference>
<name>A0A3L7DUZ4_9GAMM</name>
<dbReference type="SUPFAM" id="SSF81324">
    <property type="entry name" value="Voltage-gated potassium channels"/>
    <property type="match status" value="1"/>
</dbReference>
<feature type="transmembrane region" description="Helical" evidence="5">
    <location>
        <begin position="133"/>
        <end position="154"/>
    </location>
</feature>
<feature type="transmembrane region" description="Helical" evidence="5">
    <location>
        <begin position="161"/>
        <end position="184"/>
    </location>
</feature>
<dbReference type="Proteomes" id="UP000265509">
    <property type="component" value="Unassembled WGS sequence"/>
</dbReference>
<evidence type="ECO:0000256" key="5">
    <source>
        <dbReference type="SAM" id="Phobius"/>
    </source>
</evidence>
<evidence type="ECO:0000313" key="7">
    <source>
        <dbReference type="EMBL" id="RLQ21388.1"/>
    </source>
</evidence>
<sequence length="271" mass="30931">MSTQTDAWQARFERLRSNKLFELLVISIILVSALMIGVKTYPLPPLANQVIVILDWGITLFFLAEISVRFLGESDRKRFFHSGWNVFDTLIVVVSLIPIEDSELALIGRLVRIFRVLRMVSIIPELRTLLNSLLAAMPQLGYVMLMMFIIFYIYAAIGSTFFATINPVLWGDIAVSMLTLFRVMTFEDWTDVMYETMAVYPLSWFFYLSFIFLSAFAFLNMIIGIVVNVLEEEHQRQAKADAIAAGEPTLTELRDEIAGLRQLLEARHGKG</sequence>
<dbReference type="PANTHER" id="PTHR10037:SF62">
    <property type="entry name" value="SODIUM CHANNEL PROTEIN 60E"/>
    <property type="match status" value="1"/>
</dbReference>
<evidence type="ECO:0000256" key="1">
    <source>
        <dbReference type="ARBA" id="ARBA00004141"/>
    </source>
</evidence>
<feature type="transmembrane region" description="Helical" evidence="5">
    <location>
        <begin position="204"/>
        <end position="230"/>
    </location>
</feature>
<dbReference type="Gene3D" id="1.20.120.350">
    <property type="entry name" value="Voltage-gated potassium channels. Chain C"/>
    <property type="match status" value="1"/>
</dbReference>
<dbReference type="Gene3D" id="1.10.287.70">
    <property type="match status" value="1"/>
</dbReference>
<dbReference type="AlphaFoldDB" id="A0A3L7DUZ4"/>
<reference evidence="7 8" key="1">
    <citation type="submission" date="2018-07" db="EMBL/GenBank/DDBJ databases">
        <title>Halioglobus sp. genome submission.</title>
        <authorList>
            <person name="Ye M.-Q."/>
            <person name="Du Z.-J."/>
        </authorList>
    </citation>
    <scope>NUCLEOTIDE SEQUENCE [LARGE SCALE GENOMIC DNA]</scope>
    <source>
        <strain evidence="7 8">U0301</strain>
    </source>
</reference>
<gene>
    <name evidence="7" type="ORF">DWB85_12730</name>
</gene>
<feature type="transmembrane region" description="Helical" evidence="5">
    <location>
        <begin position="20"/>
        <end position="38"/>
    </location>
</feature>
<organism evidence="7 8">
    <name type="scientific">Seongchinamella sediminis</name>
    <dbReference type="NCBI Taxonomy" id="2283635"/>
    <lineage>
        <taxon>Bacteria</taxon>
        <taxon>Pseudomonadati</taxon>
        <taxon>Pseudomonadota</taxon>
        <taxon>Gammaproteobacteria</taxon>
        <taxon>Cellvibrionales</taxon>
        <taxon>Halieaceae</taxon>
        <taxon>Seongchinamella</taxon>
    </lineage>
</organism>
<evidence type="ECO:0000256" key="4">
    <source>
        <dbReference type="ARBA" id="ARBA00023136"/>
    </source>
</evidence>
<dbReference type="OrthoDB" id="5297065at2"/>
<dbReference type="RefSeq" id="WP_117955220.1">
    <property type="nucleotide sequence ID" value="NZ_QRAN01000013.1"/>
</dbReference>
<dbReference type="PANTHER" id="PTHR10037">
    <property type="entry name" value="VOLTAGE-GATED CATION CHANNEL CALCIUM AND SODIUM"/>
    <property type="match status" value="1"/>
</dbReference>
<evidence type="ECO:0000313" key="8">
    <source>
        <dbReference type="Proteomes" id="UP000265509"/>
    </source>
</evidence>
<dbReference type="InterPro" id="IPR005821">
    <property type="entry name" value="Ion_trans_dom"/>
</dbReference>
<protein>
    <submittedName>
        <fullName evidence="7">Ion transporter</fullName>
    </submittedName>
</protein>
<evidence type="ECO:0000256" key="3">
    <source>
        <dbReference type="ARBA" id="ARBA00022989"/>
    </source>
</evidence>
<keyword evidence="4 5" id="KW-0472">Membrane</keyword>
<comment type="subcellular location">
    <subcellularLocation>
        <location evidence="1">Membrane</location>
        <topology evidence="1">Multi-pass membrane protein</topology>
    </subcellularLocation>
</comment>